<evidence type="ECO:0000256" key="3">
    <source>
        <dbReference type="ARBA" id="ARBA00022692"/>
    </source>
</evidence>
<dbReference type="OrthoDB" id="973461at2"/>
<evidence type="ECO:0000256" key="6">
    <source>
        <dbReference type="SAM" id="Phobius"/>
    </source>
</evidence>
<comment type="subcellular location">
    <subcellularLocation>
        <location evidence="1">Cell membrane</location>
        <topology evidence="1">Multi-pass membrane protein</topology>
    </subcellularLocation>
</comment>
<dbReference type="RefSeq" id="WP_092439757.1">
    <property type="nucleotide sequence ID" value="NZ_FMYP01000056.1"/>
</dbReference>
<dbReference type="Proteomes" id="UP000199452">
    <property type="component" value="Unassembled WGS sequence"/>
</dbReference>
<proteinExistence type="predicted"/>
<dbReference type="Pfam" id="PF02687">
    <property type="entry name" value="FtsX"/>
    <property type="match status" value="2"/>
</dbReference>
<protein>
    <submittedName>
        <fullName evidence="9">Putative ABC transport system permease protein</fullName>
    </submittedName>
</protein>
<evidence type="ECO:0000256" key="5">
    <source>
        <dbReference type="ARBA" id="ARBA00023136"/>
    </source>
</evidence>
<dbReference type="InterPro" id="IPR050250">
    <property type="entry name" value="Macrolide_Exporter_MacB"/>
</dbReference>
<keyword evidence="3 6" id="KW-0812">Transmembrane</keyword>
<evidence type="ECO:0000313" key="10">
    <source>
        <dbReference type="Proteomes" id="UP000199452"/>
    </source>
</evidence>
<keyword evidence="2" id="KW-1003">Cell membrane</keyword>
<evidence type="ECO:0000256" key="2">
    <source>
        <dbReference type="ARBA" id="ARBA00022475"/>
    </source>
</evidence>
<feature type="transmembrane region" description="Helical" evidence="6">
    <location>
        <begin position="424"/>
        <end position="452"/>
    </location>
</feature>
<feature type="transmembrane region" description="Helical" evidence="6">
    <location>
        <begin position="758"/>
        <end position="779"/>
    </location>
</feature>
<evidence type="ECO:0000259" key="8">
    <source>
        <dbReference type="Pfam" id="PF12704"/>
    </source>
</evidence>
<dbReference type="PANTHER" id="PTHR30572">
    <property type="entry name" value="MEMBRANE COMPONENT OF TRANSPORTER-RELATED"/>
    <property type="match status" value="1"/>
</dbReference>
<feature type="transmembrane region" description="Helical" evidence="6">
    <location>
        <begin position="376"/>
        <end position="403"/>
    </location>
</feature>
<gene>
    <name evidence="9" type="ORF">SAMN05216323_10567</name>
</gene>
<feature type="transmembrane region" description="Helical" evidence="6">
    <location>
        <begin position="285"/>
        <end position="312"/>
    </location>
</feature>
<feature type="domain" description="ABC3 transporter permease C-terminal" evidence="7">
    <location>
        <begin position="675"/>
        <end position="787"/>
    </location>
</feature>
<evidence type="ECO:0000313" key="9">
    <source>
        <dbReference type="EMBL" id="SDC85085.1"/>
    </source>
</evidence>
<sequence>MLYHYLQNGIRIILRNPVFSAINIIGFTLGLTASMLIYTWVADELNADSFHHDANNIYRVVRLKSSEGGMVKELSVNSRLADELKNDFPQIEDATFIEIGNESFPYEVGDKRVEMLSKVADDRFFYFFSFPIVEGNPARLGEPNAAVISETAAKKLFGSATAVGKEIVKRTPWGDGRTIFVVVGVVKIPSNSHIFFDVVTSHKQLYAALGGMVVSESNKKLNAGESVIYVKTGNKAVINSNTSQKLFNFLTEKEGITEKLLFQPLTDIHLNTDFSNIFDKDLGSITYVVIFSFLAIVILLMGAFNFMVLSTAQAMKRNVEIGIRKAGGSPQKALLVQFFVEALLQVTIGMGVAFSLAKLLLPWVNAIAGKEMNIPFSISMVAIVLSALVAIALLVASYPALYLSKLNPIMAFKGGSRGGTKAGFFRTVLVVQLTASMVLLVCTGIVFLQLWYINNVDLGLEKNNVLIVNCNLWYEVDEFKQEIAKNPNVISATMSSLTPNNFWWAMTNDFTLGKVKDSQASKMNVAYVDGDFAKVYRLKMVEGEFFRPVQSNYWDGKYSQDGTPVVINESAKKLLGLKTAVGQFIGKNPIVGVVKDFHFRPLQNSIAPLVFSYSPEALTHLSIRIAPYNRQKTLKYLKETYERIRPGMIFSYQYFDDIVKAGYANEQRQASVFMGFSLISVVIAMMGVLGLASFSAQRRAKEVGIRKINGADVWDVVLLLSKEYALTVGIAFAVAVPVAWITMHQWLTNFAYHVSFTWWIYALAGLITFIMAMLTISLITIRNARQNPVECLRYE</sequence>
<feature type="transmembrane region" description="Helical" evidence="6">
    <location>
        <begin position="333"/>
        <end position="356"/>
    </location>
</feature>
<feature type="domain" description="MacB-like periplasmic core" evidence="8">
    <location>
        <begin position="20"/>
        <end position="233"/>
    </location>
</feature>
<keyword evidence="4 6" id="KW-1133">Transmembrane helix</keyword>
<keyword evidence="10" id="KW-1185">Reference proteome</keyword>
<dbReference type="GO" id="GO:0005886">
    <property type="term" value="C:plasma membrane"/>
    <property type="evidence" value="ECO:0007669"/>
    <property type="project" value="UniProtKB-SubCell"/>
</dbReference>
<dbReference type="PANTHER" id="PTHR30572:SF18">
    <property type="entry name" value="ABC-TYPE MACROLIDE FAMILY EXPORT SYSTEM PERMEASE COMPONENT 2"/>
    <property type="match status" value="1"/>
</dbReference>
<evidence type="ECO:0000259" key="7">
    <source>
        <dbReference type="Pfam" id="PF02687"/>
    </source>
</evidence>
<keyword evidence="5 6" id="KW-0472">Membrane</keyword>
<dbReference type="STRING" id="1640674.SAMN05216323_10567"/>
<evidence type="ECO:0000256" key="4">
    <source>
        <dbReference type="ARBA" id="ARBA00022989"/>
    </source>
</evidence>
<evidence type="ECO:0000256" key="1">
    <source>
        <dbReference type="ARBA" id="ARBA00004651"/>
    </source>
</evidence>
<feature type="transmembrane region" description="Helical" evidence="6">
    <location>
        <begin position="724"/>
        <end position="746"/>
    </location>
</feature>
<feature type="transmembrane region" description="Helical" evidence="6">
    <location>
        <begin position="672"/>
        <end position="692"/>
    </location>
</feature>
<dbReference type="InterPro" id="IPR003838">
    <property type="entry name" value="ABC3_permease_C"/>
</dbReference>
<dbReference type="GO" id="GO:0022857">
    <property type="term" value="F:transmembrane transporter activity"/>
    <property type="evidence" value="ECO:0007669"/>
    <property type="project" value="TreeGrafter"/>
</dbReference>
<reference evidence="9 10" key="1">
    <citation type="submission" date="2016-09" db="EMBL/GenBank/DDBJ databases">
        <authorList>
            <person name="Capua I."/>
            <person name="De Benedictis P."/>
            <person name="Joannis T."/>
            <person name="Lombin L.H."/>
            <person name="Cattoli G."/>
        </authorList>
    </citation>
    <scope>NUCLEOTIDE SEQUENCE [LARGE SCALE GENOMIC DNA]</scope>
    <source>
        <strain evidence="9 10">A7P-90m</strain>
    </source>
</reference>
<dbReference type="InterPro" id="IPR025857">
    <property type="entry name" value="MacB_PCD"/>
</dbReference>
<accession>A0A1G6Q0B6</accession>
<dbReference type="AlphaFoldDB" id="A0A1G6Q0B6"/>
<feature type="domain" description="ABC3 transporter permease C-terminal" evidence="7">
    <location>
        <begin position="293"/>
        <end position="408"/>
    </location>
</feature>
<organism evidence="9 10">
    <name type="scientific">Williamwhitmania taraxaci</name>
    <dbReference type="NCBI Taxonomy" id="1640674"/>
    <lineage>
        <taxon>Bacteria</taxon>
        <taxon>Pseudomonadati</taxon>
        <taxon>Bacteroidota</taxon>
        <taxon>Bacteroidia</taxon>
        <taxon>Bacteroidales</taxon>
        <taxon>Williamwhitmaniaceae</taxon>
        <taxon>Williamwhitmania</taxon>
    </lineage>
</organism>
<dbReference type="EMBL" id="FMYP01000056">
    <property type="protein sequence ID" value="SDC85085.1"/>
    <property type="molecule type" value="Genomic_DNA"/>
</dbReference>
<dbReference type="Pfam" id="PF12704">
    <property type="entry name" value="MacB_PCD"/>
    <property type="match status" value="1"/>
</dbReference>
<feature type="transmembrane region" description="Helical" evidence="6">
    <location>
        <begin position="21"/>
        <end position="41"/>
    </location>
</feature>
<name>A0A1G6Q0B6_9BACT</name>